<protein>
    <submittedName>
        <fullName evidence="2">Uncharacterized protein</fullName>
    </submittedName>
</protein>
<accession>A0A4R2RF33</accession>
<dbReference type="OrthoDB" id="2084410at2"/>
<dbReference type="Proteomes" id="UP000294813">
    <property type="component" value="Unassembled WGS sequence"/>
</dbReference>
<feature type="compositionally biased region" description="Basic and acidic residues" evidence="1">
    <location>
        <begin position="47"/>
        <end position="57"/>
    </location>
</feature>
<dbReference type="RefSeq" id="WP_131920527.1">
    <property type="nucleotide sequence ID" value="NZ_JAOQNU010000032.1"/>
</dbReference>
<evidence type="ECO:0000313" key="2">
    <source>
        <dbReference type="EMBL" id="TCP61038.1"/>
    </source>
</evidence>
<evidence type="ECO:0000313" key="3">
    <source>
        <dbReference type="Proteomes" id="UP000294813"/>
    </source>
</evidence>
<name>A0A4R2RF33_9FIRM</name>
<dbReference type="AlphaFoldDB" id="A0A4R2RF33"/>
<evidence type="ECO:0000256" key="1">
    <source>
        <dbReference type="SAM" id="MobiDB-lite"/>
    </source>
</evidence>
<reference evidence="2 3" key="1">
    <citation type="submission" date="2019-03" db="EMBL/GenBank/DDBJ databases">
        <title>Genomic Encyclopedia of Type Strains, Phase IV (KMG-IV): sequencing the most valuable type-strain genomes for metagenomic binning, comparative biology and taxonomic classification.</title>
        <authorList>
            <person name="Goeker M."/>
        </authorList>
    </citation>
    <scope>NUCLEOTIDE SEQUENCE [LARGE SCALE GENOMIC DNA]</scope>
    <source>
        <strain evidence="2 3">DSM 11170</strain>
    </source>
</reference>
<keyword evidence="3" id="KW-1185">Reference proteome</keyword>
<feature type="region of interest" description="Disordered" evidence="1">
    <location>
        <begin position="47"/>
        <end position="68"/>
    </location>
</feature>
<sequence>MSKVWKYRANANGDLMKILVEDGEEVAMKALTPIELMALGYERSNQKREAKEKEAAKAKPPIIPLKAGEKEPDGLTLIRLGYQMAEEARRMDK</sequence>
<gene>
    <name evidence="2" type="ORF">EDD73_13135</name>
</gene>
<organism evidence="2 3">
    <name type="scientific">Heliophilum fasciatum</name>
    <dbReference type="NCBI Taxonomy" id="35700"/>
    <lineage>
        <taxon>Bacteria</taxon>
        <taxon>Bacillati</taxon>
        <taxon>Bacillota</taxon>
        <taxon>Clostridia</taxon>
        <taxon>Eubacteriales</taxon>
        <taxon>Heliobacteriaceae</taxon>
        <taxon>Heliophilum</taxon>
    </lineage>
</organism>
<comment type="caution">
    <text evidence="2">The sequence shown here is derived from an EMBL/GenBank/DDBJ whole genome shotgun (WGS) entry which is preliminary data.</text>
</comment>
<dbReference type="EMBL" id="SLXT01000031">
    <property type="protein sequence ID" value="TCP61038.1"/>
    <property type="molecule type" value="Genomic_DNA"/>
</dbReference>
<proteinExistence type="predicted"/>